<dbReference type="RefSeq" id="WP_275820270.1">
    <property type="nucleotide sequence ID" value="NZ_JARHUD010000002.1"/>
</dbReference>
<dbReference type="InterPro" id="IPR010915">
    <property type="entry name" value="PHB_depoly_PhaZ"/>
</dbReference>
<name>A0ABT5YJL7_9PROT</name>
<protein>
    <submittedName>
        <fullName evidence="2">Polyhydroxyalkanoate depolymerase</fullName>
    </submittedName>
</protein>
<dbReference type="Gene3D" id="3.40.50.1820">
    <property type="entry name" value="alpha/beta hydrolase"/>
    <property type="match status" value="1"/>
</dbReference>
<keyword evidence="3" id="KW-1185">Reference proteome</keyword>
<dbReference type="PANTHER" id="PTHR36837:SF4">
    <property type="entry name" value="BLR0908 PROTEIN"/>
    <property type="match status" value="1"/>
</dbReference>
<dbReference type="Pfam" id="PF06850">
    <property type="entry name" value="PHB_depo_C"/>
    <property type="match status" value="1"/>
</dbReference>
<dbReference type="Proteomes" id="UP001215503">
    <property type="component" value="Unassembled WGS sequence"/>
</dbReference>
<evidence type="ECO:0000313" key="3">
    <source>
        <dbReference type="Proteomes" id="UP001215503"/>
    </source>
</evidence>
<dbReference type="SUPFAM" id="SSF53474">
    <property type="entry name" value="alpha/beta-Hydrolases"/>
    <property type="match status" value="1"/>
</dbReference>
<evidence type="ECO:0000259" key="1">
    <source>
        <dbReference type="Pfam" id="PF06850"/>
    </source>
</evidence>
<dbReference type="EMBL" id="JARHUD010000002">
    <property type="protein sequence ID" value="MDF2095135.1"/>
    <property type="molecule type" value="Genomic_DNA"/>
</dbReference>
<sequence>MLYQIYEFQHTALMPWRMLGNMTQGLLSNPLFPATHTHAGRSLKAGLEVFDHATRQRERPAWGIDRTEVEGREVAVSLETELDRPYCTLLHFKRQGCAERKDPRILLVAPLSGHYATLLRGTVQALLPDHEVWITDWKDAREVPADAGPFGIENYIDEVLRYIRHLGPDVHVMAVCQPAPLVLASVALLAQAGDAAQPRSMILMGGPVDIRAAPTQVTRFAESRPLSWFQQSLIAQVPAYYPGAGREVYPGFLQLGGFISMNPARHFESHVKMFRHLVQGDGDSVEAHRRFYDEYLAVMDVPADYYLQTVDQVFQRQVLARGQMTWRGLTVRPEAIRHTALMTVEGEMDDISAPGQTLAAHDLCASLPKSMRANHLQPSVGHYGIFNGRRWREEIKPAIGAFVRKHAQGSR</sequence>
<dbReference type="PANTHER" id="PTHR36837">
    <property type="entry name" value="POLY(3-HYDROXYALKANOATE) POLYMERASE SUBUNIT PHAC"/>
    <property type="match status" value="1"/>
</dbReference>
<gene>
    <name evidence="2" type="primary">phaZ</name>
    <name evidence="2" type="ORF">P2G67_04010</name>
</gene>
<accession>A0ABT5YJL7</accession>
<dbReference type="PIRSF" id="PIRSF020818">
    <property type="entry name" value="PHB_depoly_PhaZ"/>
    <property type="match status" value="1"/>
</dbReference>
<dbReference type="InterPro" id="IPR009656">
    <property type="entry name" value="PHB_depo_C"/>
</dbReference>
<reference evidence="2 3" key="1">
    <citation type="submission" date="2023-03" db="EMBL/GenBank/DDBJ databases">
        <title>Fodinicurvata sp. CAU 1616 isolated from sea sendiment.</title>
        <authorList>
            <person name="Kim W."/>
        </authorList>
    </citation>
    <scope>NUCLEOTIDE SEQUENCE [LARGE SCALE GENOMIC DNA]</scope>
    <source>
        <strain evidence="2 3">CAU 1616</strain>
    </source>
</reference>
<comment type="caution">
    <text evidence="2">The sequence shown here is derived from an EMBL/GenBank/DDBJ whole genome shotgun (WGS) entry which is preliminary data.</text>
</comment>
<dbReference type="InterPro" id="IPR051321">
    <property type="entry name" value="PHA/PHB_synthase"/>
</dbReference>
<dbReference type="NCBIfam" id="TIGR01849">
    <property type="entry name" value="PHB_depoly_PhaZ"/>
    <property type="match status" value="1"/>
</dbReference>
<proteinExistence type="predicted"/>
<feature type="domain" description="PHB de-polymerase C-terminal" evidence="1">
    <location>
        <begin position="205"/>
        <end position="406"/>
    </location>
</feature>
<evidence type="ECO:0000313" key="2">
    <source>
        <dbReference type="EMBL" id="MDF2095135.1"/>
    </source>
</evidence>
<organism evidence="2 3">
    <name type="scientific">Aquibaculum arenosum</name>
    <dbReference type="NCBI Taxonomy" id="3032591"/>
    <lineage>
        <taxon>Bacteria</taxon>
        <taxon>Pseudomonadati</taxon>
        <taxon>Pseudomonadota</taxon>
        <taxon>Alphaproteobacteria</taxon>
        <taxon>Rhodospirillales</taxon>
        <taxon>Rhodovibrionaceae</taxon>
        <taxon>Aquibaculum</taxon>
    </lineage>
</organism>
<dbReference type="InterPro" id="IPR029058">
    <property type="entry name" value="AB_hydrolase_fold"/>
</dbReference>